<proteinExistence type="predicted"/>
<feature type="signal peptide" evidence="1">
    <location>
        <begin position="1"/>
        <end position="26"/>
    </location>
</feature>
<protein>
    <submittedName>
        <fullName evidence="2">Uncharacterized protein</fullName>
    </submittedName>
</protein>
<dbReference type="AlphaFoldDB" id="A0AA36CRJ3"/>
<dbReference type="Proteomes" id="UP001177023">
    <property type="component" value="Unassembled WGS sequence"/>
</dbReference>
<gene>
    <name evidence="2" type="ORF">MSPICULIGERA_LOCUS11845</name>
</gene>
<feature type="chain" id="PRO_5041457378" evidence="1">
    <location>
        <begin position="27"/>
        <end position="156"/>
    </location>
</feature>
<evidence type="ECO:0000256" key="1">
    <source>
        <dbReference type="SAM" id="SignalP"/>
    </source>
</evidence>
<sequence>MRSSRLIIRQLLIFVLSLTPATLIEAVSLEELTCNLRPLLCSINSSRRLVSGEKYFVSATRPPLPKNFDSWGLYGLEPGNGYGPPGGPGYGPGMGDVAIQTGVGVATPIGRLGIQRGFGLGFGGSGRIGGQPIGFGNGFGQTGNGRYAPIDGWSAK</sequence>
<feature type="non-terminal residue" evidence="2">
    <location>
        <position position="1"/>
    </location>
</feature>
<keyword evidence="1" id="KW-0732">Signal</keyword>
<dbReference type="EMBL" id="CATQJA010002619">
    <property type="protein sequence ID" value="CAJ0573488.1"/>
    <property type="molecule type" value="Genomic_DNA"/>
</dbReference>
<organism evidence="2 3">
    <name type="scientific">Mesorhabditis spiculigera</name>
    <dbReference type="NCBI Taxonomy" id="96644"/>
    <lineage>
        <taxon>Eukaryota</taxon>
        <taxon>Metazoa</taxon>
        <taxon>Ecdysozoa</taxon>
        <taxon>Nematoda</taxon>
        <taxon>Chromadorea</taxon>
        <taxon>Rhabditida</taxon>
        <taxon>Rhabditina</taxon>
        <taxon>Rhabditomorpha</taxon>
        <taxon>Rhabditoidea</taxon>
        <taxon>Rhabditidae</taxon>
        <taxon>Mesorhabditinae</taxon>
        <taxon>Mesorhabditis</taxon>
    </lineage>
</organism>
<keyword evidence="3" id="KW-1185">Reference proteome</keyword>
<comment type="caution">
    <text evidence="2">The sequence shown here is derived from an EMBL/GenBank/DDBJ whole genome shotgun (WGS) entry which is preliminary data.</text>
</comment>
<name>A0AA36CRJ3_9BILA</name>
<evidence type="ECO:0000313" key="3">
    <source>
        <dbReference type="Proteomes" id="UP001177023"/>
    </source>
</evidence>
<evidence type="ECO:0000313" key="2">
    <source>
        <dbReference type="EMBL" id="CAJ0573488.1"/>
    </source>
</evidence>
<reference evidence="2" key="1">
    <citation type="submission" date="2023-06" db="EMBL/GenBank/DDBJ databases">
        <authorList>
            <person name="Delattre M."/>
        </authorList>
    </citation>
    <scope>NUCLEOTIDE SEQUENCE</scope>
    <source>
        <strain evidence="2">AF72</strain>
    </source>
</reference>
<accession>A0AA36CRJ3</accession>